<dbReference type="Proteomes" id="UP000298030">
    <property type="component" value="Unassembled WGS sequence"/>
</dbReference>
<comment type="caution">
    <text evidence="2">The sequence shown here is derived from an EMBL/GenBank/DDBJ whole genome shotgun (WGS) entry which is preliminary data.</text>
</comment>
<sequence length="72" mass="8170">MRSGSMKTLTLKWRMCAESRRSGWMTPVQFRGESQEEHVAGREGACSSPTRAGREKTSHSRPQAQTCCVKRR</sequence>
<organism evidence="2 3">
    <name type="scientific">Coprinellus micaceus</name>
    <name type="common">Glistening ink-cap mushroom</name>
    <name type="synonym">Coprinus micaceus</name>
    <dbReference type="NCBI Taxonomy" id="71717"/>
    <lineage>
        <taxon>Eukaryota</taxon>
        <taxon>Fungi</taxon>
        <taxon>Dikarya</taxon>
        <taxon>Basidiomycota</taxon>
        <taxon>Agaricomycotina</taxon>
        <taxon>Agaricomycetes</taxon>
        <taxon>Agaricomycetidae</taxon>
        <taxon>Agaricales</taxon>
        <taxon>Agaricineae</taxon>
        <taxon>Psathyrellaceae</taxon>
        <taxon>Coprinellus</taxon>
    </lineage>
</organism>
<accession>A0A4Y7TBX1</accession>
<dbReference type="EMBL" id="QPFP01000020">
    <property type="protein sequence ID" value="TEB31062.1"/>
    <property type="molecule type" value="Genomic_DNA"/>
</dbReference>
<gene>
    <name evidence="2" type="ORF">FA13DRAFT_1733023</name>
</gene>
<evidence type="ECO:0000256" key="1">
    <source>
        <dbReference type="SAM" id="MobiDB-lite"/>
    </source>
</evidence>
<proteinExistence type="predicted"/>
<feature type="region of interest" description="Disordered" evidence="1">
    <location>
        <begin position="31"/>
        <end position="72"/>
    </location>
</feature>
<protein>
    <submittedName>
        <fullName evidence="2">Uncharacterized protein</fullName>
    </submittedName>
</protein>
<dbReference type="AlphaFoldDB" id="A0A4Y7TBX1"/>
<reference evidence="2 3" key="1">
    <citation type="journal article" date="2019" name="Nat. Ecol. Evol.">
        <title>Megaphylogeny resolves global patterns of mushroom evolution.</title>
        <authorList>
            <person name="Varga T."/>
            <person name="Krizsan K."/>
            <person name="Foldi C."/>
            <person name="Dima B."/>
            <person name="Sanchez-Garcia M."/>
            <person name="Sanchez-Ramirez S."/>
            <person name="Szollosi G.J."/>
            <person name="Szarkandi J.G."/>
            <person name="Papp V."/>
            <person name="Albert L."/>
            <person name="Andreopoulos W."/>
            <person name="Angelini C."/>
            <person name="Antonin V."/>
            <person name="Barry K.W."/>
            <person name="Bougher N.L."/>
            <person name="Buchanan P."/>
            <person name="Buyck B."/>
            <person name="Bense V."/>
            <person name="Catcheside P."/>
            <person name="Chovatia M."/>
            <person name="Cooper J."/>
            <person name="Damon W."/>
            <person name="Desjardin D."/>
            <person name="Finy P."/>
            <person name="Geml J."/>
            <person name="Haridas S."/>
            <person name="Hughes K."/>
            <person name="Justo A."/>
            <person name="Karasinski D."/>
            <person name="Kautmanova I."/>
            <person name="Kiss B."/>
            <person name="Kocsube S."/>
            <person name="Kotiranta H."/>
            <person name="LaButti K.M."/>
            <person name="Lechner B.E."/>
            <person name="Liimatainen K."/>
            <person name="Lipzen A."/>
            <person name="Lukacs Z."/>
            <person name="Mihaltcheva S."/>
            <person name="Morgado L.N."/>
            <person name="Niskanen T."/>
            <person name="Noordeloos M.E."/>
            <person name="Ohm R.A."/>
            <person name="Ortiz-Santana B."/>
            <person name="Ovrebo C."/>
            <person name="Racz N."/>
            <person name="Riley R."/>
            <person name="Savchenko A."/>
            <person name="Shiryaev A."/>
            <person name="Soop K."/>
            <person name="Spirin V."/>
            <person name="Szebenyi C."/>
            <person name="Tomsovsky M."/>
            <person name="Tulloss R.E."/>
            <person name="Uehling J."/>
            <person name="Grigoriev I.V."/>
            <person name="Vagvolgyi C."/>
            <person name="Papp T."/>
            <person name="Martin F.M."/>
            <person name="Miettinen O."/>
            <person name="Hibbett D.S."/>
            <person name="Nagy L.G."/>
        </authorList>
    </citation>
    <scope>NUCLEOTIDE SEQUENCE [LARGE SCALE GENOMIC DNA]</scope>
    <source>
        <strain evidence="2 3">FP101781</strain>
    </source>
</reference>
<keyword evidence="3" id="KW-1185">Reference proteome</keyword>
<evidence type="ECO:0000313" key="2">
    <source>
        <dbReference type="EMBL" id="TEB31062.1"/>
    </source>
</evidence>
<feature type="non-terminal residue" evidence="2">
    <location>
        <position position="72"/>
    </location>
</feature>
<name>A0A4Y7TBX1_COPMI</name>
<evidence type="ECO:0000313" key="3">
    <source>
        <dbReference type="Proteomes" id="UP000298030"/>
    </source>
</evidence>